<evidence type="ECO:0000256" key="1">
    <source>
        <dbReference type="ARBA" id="ARBA00007884"/>
    </source>
</evidence>
<reference evidence="4 5" key="1">
    <citation type="submission" date="2017-03" db="EMBL/GenBank/DDBJ databases">
        <title>Genomes of endolithic fungi from Antarctica.</title>
        <authorList>
            <person name="Coleine C."/>
            <person name="Masonjones S."/>
            <person name="Stajich J.E."/>
        </authorList>
    </citation>
    <scope>NUCLEOTIDE SEQUENCE [LARGE SCALE GENOMIC DNA]</scope>
    <source>
        <strain evidence="4 5">CCFEE 6315</strain>
    </source>
</reference>
<proteinExistence type="inferred from homology"/>
<feature type="region of interest" description="Disordered" evidence="2">
    <location>
        <begin position="20"/>
        <end position="41"/>
    </location>
</feature>
<comment type="similarity">
    <text evidence="1">Belongs to the CIA30 family.</text>
</comment>
<dbReference type="SUPFAM" id="SSF49785">
    <property type="entry name" value="Galactose-binding domain-like"/>
    <property type="match status" value="1"/>
</dbReference>
<name>A0A4U0TK52_9PEZI</name>
<protein>
    <recommendedName>
        <fullName evidence="3">NADH:ubiquinone oxidoreductase intermediate-associated protein 30 domain-containing protein</fullName>
    </recommendedName>
</protein>
<gene>
    <name evidence="4" type="ORF">B0A50_08109</name>
</gene>
<evidence type="ECO:0000256" key="2">
    <source>
        <dbReference type="SAM" id="MobiDB-lite"/>
    </source>
</evidence>
<dbReference type="OrthoDB" id="426386at2759"/>
<evidence type="ECO:0000259" key="3">
    <source>
        <dbReference type="Pfam" id="PF08547"/>
    </source>
</evidence>
<dbReference type="EMBL" id="NAJL01000080">
    <property type="protein sequence ID" value="TKA22240.1"/>
    <property type="molecule type" value="Genomic_DNA"/>
</dbReference>
<comment type="caution">
    <text evidence="4">The sequence shown here is derived from an EMBL/GenBank/DDBJ whole genome shotgun (WGS) entry which is preliminary data.</text>
</comment>
<dbReference type="GO" id="GO:0010257">
    <property type="term" value="P:NADH dehydrogenase complex assembly"/>
    <property type="evidence" value="ECO:0007669"/>
    <property type="project" value="TreeGrafter"/>
</dbReference>
<accession>A0A4U0TK52</accession>
<feature type="domain" description="NADH:ubiquinone oxidoreductase intermediate-associated protein 30" evidence="3">
    <location>
        <begin position="23"/>
        <end position="192"/>
    </location>
</feature>
<keyword evidence="5" id="KW-1185">Reference proteome</keyword>
<dbReference type="InterPro" id="IPR039131">
    <property type="entry name" value="NDUFAF1"/>
</dbReference>
<dbReference type="AlphaFoldDB" id="A0A4U0TK52"/>
<dbReference type="Pfam" id="PF08547">
    <property type="entry name" value="CIA30"/>
    <property type="match status" value="1"/>
</dbReference>
<evidence type="ECO:0000313" key="5">
    <source>
        <dbReference type="Proteomes" id="UP000308549"/>
    </source>
</evidence>
<dbReference type="InterPro" id="IPR013857">
    <property type="entry name" value="NADH-UbQ_OxRdtase-assoc_prot30"/>
</dbReference>
<sequence>MSEFSDEKHAEPLALFGGKKDWSADDWTASDDRVRGGKSQSYLDASDKKIGRFYGNLDIKTLGGAGFASQRTTGDDREYDLSKYAGIELRIAKGDKKRYTFIFKDERLPPNPENGREQATISYEADFELPPQTVPGDAHDRYVSIPFKSLNPTYRGKLKKDAQPLKTSSIKRMSIMMRSFFGTQEGDFSLSIRSITAVAKAPEHNDPLLSIQANERKLEAGTMLEAVDEQDARYYSCRAGIWPVHVNLRVHKHVVTALICVLGWYVGHKVATWYLIR</sequence>
<dbReference type="GO" id="GO:0051082">
    <property type="term" value="F:unfolded protein binding"/>
    <property type="evidence" value="ECO:0007669"/>
    <property type="project" value="TreeGrafter"/>
</dbReference>
<evidence type="ECO:0000313" key="4">
    <source>
        <dbReference type="EMBL" id="TKA22240.1"/>
    </source>
</evidence>
<dbReference type="InterPro" id="IPR008979">
    <property type="entry name" value="Galactose-bd-like_sf"/>
</dbReference>
<dbReference type="PANTHER" id="PTHR13194">
    <property type="entry name" value="COMPLEX I INTERMEDIATE-ASSOCIATED PROTEIN 30"/>
    <property type="match status" value="1"/>
</dbReference>
<dbReference type="Proteomes" id="UP000308549">
    <property type="component" value="Unassembled WGS sequence"/>
</dbReference>
<dbReference type="PANTHER" id="PTHR13194:SF19">
    <property type="entry name" value="NAD(P)-BINDING ROSSMANN-FOLD SUPERFAMILY PROTEIN"/>
    <property type="match status" value="1"/>
</dbReference>
<organism evidence="4 5">
    <name type="scientific">Salinomyces thailandicus</name>
    <dbReference type="NCBI Taxonomy" id="706561"/>
    <lineage>
        <taxon>Eukaryota</taxon>
        <taxon>Fungi</taxon>
        <taxon>Dikarya</taxon>
        <taxon>Ascomycota</taxon>
        <taxon>Pezizomycotina</taxon>
        <taxon>Dothideomycetes</taxon>
        <taxon>Dothideomycetidae</taxon>
        <taxon>Mycosphaerellales</taxon>
        <taxon>Teratosphaeriaceae</taxon>
        <taxon>Salinomyces</taxon>
    </lineage>
</organism>